<gene>
    <name evidence="1" type="ORF">Ciccas_003797</name>
</gene>
<evidence type="ECO:0000313" key="1">
    <source>
        <dbReference type="EMBL" id="KAL3317548.1"/>
    </source>
</evidence>
<comment type="caution">
    <text evidence="1">The sequence shown here is derived from an EMBL/GenBank/DDBJ whole genome shotgun (WGS) entry which is preliminary data.</text>
</comment>
<protein>
    <submittedName>
        <fullName evidence="1">Uncharacterized protein</fullName>
    </submittedName>
</protein>
<name>A0ABD2QDS7_9PLAT</name>
<dbReference type="AlphaFoldDB" id="A0ABD2QDS7"/>
<evidence type="ECO:0000313" key="2">
    <source>
        <dbReference type="Proteomes" id="UP001626550"/>
    </source>
</evidence>
<reference evidence="1 2" key="1">
    <citation type="submission" date="2024-11" db="EMBL/GenBank/DDBJ databases">
        <title>Adaptive evolution of stress response genes in parasites aligns with host niche diversity.</title>
        <authorList>
            <person name="Hahn C."/>
            <person name="Resl P."/>
        </authorList>
    </citation>
    <scope>NUCLEOTIDE SEQUENCE [LARGE SCALE GENOMIC DNA]</scope>
    <source>
        <strain evidence="1">EGGRZ-B1_66</strain>
        <tissue evidence="1">Body</tissue>
    </source>
</reference>
<dbReference type="Proteomes" id="UP001626550">
    <property type="component" value="Unassembled WGS sequence"/>
</dbReference>
<keyword evidence="2" id="KW-1185">Reference proteome</keyword>
<organism evidence="1 2">
    <name type="scientific">Cichlidogyrus casuarinus</name>
    <dbReference type="NCBI Taxonomy" id="1844966"/>
    <lineage>
        <taxon>Eukaryota</taxon>
        <taxon>Metazoa</taxon>
        <taxon>Spiralia</taxon>
        <taxon>Lophotrochozoa</taxon>
        <taxon>Platyhelminthes</taxon>
        <taxon>Monogenea</taxon>
        <taxon>Monopisthocotylea</taxon>
        <taxon>Dactylogyridea</taxon>
        <taxon>Ancyrocephalidae</taxon>
        <taxon>Cichlidogyrus</taxon>
    </lineage>
</organism>
<proteinExistence type="predicted"/>
<dbReference type="EMBL" id="JBJKFK010000368">
    <property type="protein sequence ID" value="KAL3317548.1"/>
    <property type="molecule type" value="Genomic_DNA"/>
</dbReference>
<sequence>MTTSSPLNLGSCKNAPGGGDVYCQRKVVNSFCATQKDECFCLPGHVSIREEDNRVACKTQHAELREGISLCQKCLSSQGVCYIEDTVYRYHEVLGSNSQQFINRMRLNHGCACPGNTAMPNLIDSQFNNICKASLKNLDEPCGKEGEQCRAFGARCTSDFTSAPAICRCPFSTIPLYQRNLGYYECLPLLSEVSMAEETLEMCEKCREAEGKCYSFDRSKTKRDDFECACPSFLETVEKKGGQSTQFCKRQLVTVGWDRIREQIRVCYKPHSQVPFSRIAQDLKTKNARLRIQATDSYHVSVPSDTSCDLTKDKPDSDGSIKYCISLPVGTSQFRSRLPCGLTEIPYRNGLAFDAKLIYQLNNYGNSEFSRFGDFSVKFQVLIETSGSSSSIVSLQDDTWNYAQSGASHAWGPQETELSLDLLGPMDQLSWKIMSILDGNKFDSCQFLPASEVFTRLEMCELSTAEKVLKNSRDVLKLDFRVLCKDGPVSRELNLTSSGINKLALWSSKLDGDESRKVQISQPFRSDFLADYANSRQILLKCQARICSQHYFCHLPEDEVCEMPRKLPLFAQYPSSTGYLFRHPIQRVVVHKVVAVSRFPPLDDSTLLANNRERRSFKQQEDNHNSLWMPILRESYESELQGFRFADNQGLGTYETIQTRDIVLLPTVSSMRRNDYSTTPKLIMGTLTKKGSQLALEVEKEDTMFCDESPQNSPQSTNYFIVTITFRGKRKINFILQRVQYGPDTETEFVGSVMVTEKGKTRK</sequence>
<accession>A0ABD2QDS7</accession>